<dbReference type="CDD" id="cd00610">
    <property type="entry name" value="OAT_like"/>
    <property type="match status" value="1"/>
</dbReference>
<name>A0A170QB34_9ZZZZ</name>
<dbReference type="Gene3D" id="3.40.640.10">
    <property type="entry name" value="Type I PLP-dependent aspartate aminotransferase-like (Major domain)"/>
    <property type="match status" value="1"/>
</dbReference>
<reference evidence="3" key="1">
    <citation type="submission" date="2015-10" db="EMBL/GenBank/DDBJ databases">
        <authorList>
            <person name="Gilbert D.G."/>
        </authorList>
    </citation>
    <scope>NUCLEOTIDE SEQUENCE</scope>
</reference>
<keyword evidence="3" id="KW-0808">Transferase</keyword>
<accession>A0A170QB34</accession>
<evidence type="ECO:0000256" key="1">
    <source>
        <dbReference type="ARBA" id="ARBA00008954"/>
    </source>
</evidence>
<dbReference type="InterPro" id="IPR015424">
    <property type="entry name" value="PyrdxlP-dep_Trfase"/>
</dbReference>
<dbReference type="GO" id="GO:0008483">
    <property type="term" value="F:transaminase activity"/>
    <property type="evidence" value="ECO:0007669"/>
    <property type="project" value="UniProtKB-KW"/>
</dbReference>
<sequence length="434" mass="47425">MTQKLTEAELLEIARKYSFRSRIDSNTVAGPIMVWGRGSVVRDVNGKEYLDFNSGQMCGALGHNHPRIVQALHESGETLIHSHMSMFNDREIILAGRLAEITPGGMDRSMFLTSGSDSNEAAMAIAKRFTGGYEIASPAVSFHGMNDSTRAVTFSGWHEGYGPYAPGHYPILAPYEYRCEYCKDRGGCNYTCLNTSFDLLDAQADGQLAGVITEPLFSAGGVIDLPEGWLQELKRRCEERGALLIVDEAQTGLAKLGSMWGFEHEGVVPDIFTISKHFGGGVSISATITTDEIEEKVSASGLVVGHSHSNDPLPCNAAIASIDIVLEEMLVDVSQRIGAYWREHMNRLAQKHHIIGDIRGRGLLQGIELVTDRVTRKPAFDEGRAIGRQCLEDGLILSVRRKGSVFRFVPPFTTTEAQLDEAADILDHAIASVA</sequence>
<evidence type="ECO:0000313" key="3">
    <source>
        <dbReference type="EMBL" id="CUV03477.1"/>
    </source>
</evidence>
<keyword evidence="3" id="KW-0032">Aminotransferase</keyword>
<organism evidence="3">
    <name type="scientific">hydrothermal vent metagenome</name>
    <dbReference type="NCBI Taxonomy" id="652676"/>
    <lineage>
        <taxon>unclassified sequences</taxon>
        <taxon>metagenomes</taxon>
        <taxon>ecological metagenomes</taxon>
    </lineage>
</organism>
<protein>
    <submittedName>
        <fullName evidence="3">Pyridoxal phosphate-dependent aminotransferase</fullName>
    </submittedName>
</protein>
<dbReference type="GO" id="GO:0030170">
    <property type="term" value="F:pyridoxal phosphate binding"/>
    <property type="evidence" value="ECO:0007669"/>
    <property type="project" value="InterPro"/>
</dbReference>
<dbReference type="PANTHER" id="PTHR45688:SF13">
    <property type="entry name" value="ALANINE--GLYOXYLATE AMINOTRANSFERASE 2-LIKE"/>
    <property type="match status" value="1"/>
</dbReference>
<dbReference type="PIRSF" id="PIRSF000521">
    <property type="entry name" value="Transaminase_4ab_Lys_Orn"/>
    <property type="match status" value="1"/>
</dbReference>
<dbReference type="SUPFAM" id="SSF53383">
    <property type="entry name" value="PLP-dependent transferases"/>
    <property type="match status" value="1"/>
</dbReference>
<gene>
    <name evidence="3" type="ORF">MGWOODY_Clf2514</name>
</gene>
<dbReference type="Gene3D" id="3.90.1150.10">
    <property type="entry name" value="Aspartate Aminotransferase, domain 1"/>
    <property type="match status" value="1"/>
</dbReference>
<comment type="similarity">
    <text evidence="1">Belongs to the class-III pyridoxal-phosphate-dependent aminotransferase family.</text>
</comment>
<evidence type="ECO:0000256" key="2">
    <source>
        <dbReference type="ARBA" id="ARBA00022898"/>
    </source>
</evidence>
<dbReference type="Pfam" id="PF00202">
    <property type="entry name" value="Aminotran_3"/>
    <property type="match status" value="1"/>
</dbReference>
<dbReference type="GO" id="GO:0005739">
    <property type="term" value="C:mitochondrion"/>
    <property type="evidence" value="ECO:0007669"/>
    <property type="project" value="TreeGrafter"/>
</dbReference>
<dbReference type="AlphaFoldDB" id="A0A170QB34"/>
<dbReference type="InterPro" id="IPR005814">
    <property type="entry name" value="Aminotrans_3"/>
</dbReference>
<proteinExistence type="inferred from homology"/>
<dbReference type="EMBL" id="FAXA01000429">
    <property type="protein sequence ID" value="CUV03477.1"/>
    <property type="molecule type" value="Genomic_DNA"/>
</dbReference>
<dbReference type="InterPro" id="IPR015422">
    <property type="entry name" value="PyrdxlP-dep_Trfase_small"/>
</dbReference>
<dbReference type="InterPro" id="IPR015421">
    <property type="entry name" value="PyrdxlP-dep_Trfase_major"/>
</dbReference>
<keyword evidence="2" id="KW-0663">Pyridoxal phosphate</keyword>
<dbReference type="PANTHER" id="PTHR45688">
    <property type="match status" value="1"/>
</dbReference>